<gene>
    <name evidence="2" type="ORF">EJQ19_14245</name>
</gene>
<reference evidence="2 3" key="1">
    <citation type="submission" date="2018-12" db="EMBL/GenBank/DDBJ databases">
        <title>Bacillus ochoae sp. nov., Paenibacillus whitsoniae sp. nov., Paenibacillus spiritus sp. nov. Isolated from the Mars Exploration Rover during spacecraft assembly.</title>
        <authorList>
            <person name="Seuylemezian A."/>
            <person name="Vaishampayan P."/>
        </authorList>
    </citation>
    <scope>NUCLEOTIDE SEQUENCE [LARGE SCALE GENOMIC DNA]</scope>
    <source>
        <strain evidence="2 3">MER 54</strain>
    </source>
</reference>
<organism evidence="2 3">
    <name type="scientific">Paenibacillus whitsoniae</name>
    <dbReference type="NCBI Taxonomy" id="2496558"/>
    <lineage>
        <taxon>Bacteria</taxon>
        <taxon>Bacillati</taxon>
        <taxon>Bacillota</taxon>
        <taxon>Bacilli</taxon>
        <taxon>Bacillales</taxon>
        <taxon>Paenibacillaceae</taxon>
        <taxon>Paenibacillus</taxon>
    </lineage>
</organism>
<feature type="transmembrane region" description="Helical" evidence="1">
    <location>
        <begin position="53"/>
        <end position="74"/>
    </location>
</feature>
<dbReference type="OrthoDB" id="2662105at2"/>
<keyword evidence="1" id="KW-0812">Transmembrane</keyword>
<keyword evidence="3" id="KW-1185">Reference proteome</keyword>
<sequence>MKKIVAGGFFLISGILLYLGIRIPAGITAAKLGGWETPPGRYGTALEAIGGAGPANIAIIFIILGTVMIVLGAFSEELRAIWKKVADKGRELAE</sequence>
<comment type="caution">
    <text evidence="2">The sequence shown here is derived from an EMBL/GenBank/DDBJ whole genome shotgun (WGS) entry which is preliminary data.</text>
</comment>
<dbReference type="RefSeq" id="WP_126141903.1">
    <property type="nucleotide sequence ID" value="NZ_RXHU01000040.1"/>
</dbReference>
<dbReference type="AlphaFoldDB" id="A0A430JD91"/>
<evidence type="ECO:0000313" key="2">
    <source>
        <dbReference type="EMBL" id="RTE09023.1"/>
    </source>
</evidence>
<accession>A0A430JD91</accession>
<proteinExistence type="predicted"/>
<dbReference type="EMBL" id="RXHU01000040">
    <property type="protein sequence ID" value="RTE09023.1"/>
    <property type="molecule type" value="Genomic_DNA"/>
</dbReference>
<protein>
    <submittedName>
        <fullName evidence="2">Uncharacterized protein</fullName>
    </submittedName>
</protein>
<keyword evidence="1" id="KW-1133">Transmembrane helix</keyword>
<keyword evidence="1" id="KW-0472">Membrane</keyword>
<dbReference type="Proteomes" id="UP000276128">
    <property type="component" value="Unassembled WGS sequence"/>
</dbReference>
<evidence type="ECO:0000313" key="3">
    <source>
        <dbReference type="Proteomes" id="UP000276128"/>
    </source>
</evidence>
<name>A0A430JD91_9BACL</name>
<evidence type="ECO:0000256" key="1">
    <source>
        <dbReference type="SAM" id="Phobius"/>
    </source>
</evidence>